<dbReference type="Proteomes" id="UP000054495">
    <property type="component" value="Unassembled WGS sequence"/>
</dbReference>
<dbReference type="GO" id="GO:0000287">
    <property type="term" value="F:magnesium ion binding"/>
    <property type="evidence" value="ECO:0007669"/>
    <property type="project" value="InterPro"/>
</dbReference>
<evidence type="ECO:0000313" key="2">
    <source>
        <dbReference type="Proteomes" id="UP000054495"/>
    </source>
</evidence>
<organism evidence="1 2">
    <name type="scientific">Ancylostoma ceylanicum</name>
    <dbReference type="NCBI Taxonomy" id="53326"/>
    <lineage>
        <taxon>Eukaryota</taxon>
        <taxon>Metazoa</taxon>
        <taxon>Ecdysozoa</taxon>
        <taxon>Nematoda</taxon>
        <taxon>Chromadorea</taxon>
        <taxon>Rhabditida</taxon>
        <taxon>Rhabditina</taxon>
        <taxon>Rhabditomorpha</taxon>
        <taxon>Strongyloidea</taxon>
        <taxon>Ancylostomatidae</taxon>
        <taxon>Ancylostomatinae</taxon>
        <taxon>Ancylostoma</taxon>
    </lineage>
</organism>
<proteinExistence type="predicted"/>
<sequence>MTLVLGYTDAYSNLALIIQAQKSRFLVGDCLQKDYKDYAPCFCPLEECHATEVVENFVKKPCSPNDNQTFELQLIPHSEDTLFYSTKRMETHSLKMPEFSYLLLDIEGTVTSISFVKDTLFPCAYEAVERFVREHFDDAPVAKIIGDLRQVSEEESKLDSNIRLVRENKDECIEDITHNVRHWINIDKKITPMKALQGLIWEEAYRKGDVKGHVYPDVLPALQALSVPTYIYSSGSVLAQKMLFGHSIAGDLTKVGVI</sequence>
<dbReference type="GO" id="GO:0019509">
    <property type="term" value="P:L-methionine salvage from methylthioadenosine"/>
    <property type="evidence" value="ECO:0007669"/>
    <property type="project" value="InterPro"/>
</dbReference>
<dbReference type="AlphaFoldDB" id="A0A0D6L9L2"/>
<dbReference type="SUPFAM" id="SSF56784">
    <property type="entry name" value="HAD-like"/>
    <property type="match status" value="1"/>
</dbReference>
<dbReference type="EMBL" id="KE126196">
    <property type="protein sequence ID" value="EPB66371.1"/>
    <property type="molecule type" value="Genomic_DNA"/>
</dbReference>
<dbReference type="InterPro" id="IPR036412">
    <property type="entry name" value="HAD-like_sf"/>
</dbReference>
<keyword evidence="2" id="KW-1185">Reference proteome</keyword>
<dbReference type="InterPro" id="IPR023943">
    <property type="entry name" value="Enolase-ppase_E1"/>
</dbReference>
<dbReference type="PANTHER" id="PTHR20371:SF1">
    <property type="entry name" value="ENOLASE-PHOSPHATASE E1"/>
    <property type="match status" value="1"/>
</dbReference>
<name>A0A0D6L9L2_9BILA</name>
<accession>A0A0D6L9L2</accession>
<dbReference type="GO" id="GO:0043874">
    <property type="term" value="F:acireductone synthase activity"/>
    <property type="evidence" value="ECO:0007669"/>
    <property type="project" value="InterPro"/>
</dbReference>
<dbReference type="Gene3D" id="1.10.720.60">
    <property type="match status" value="1"/>
</dbReference>
<reference evidence="1 2" key="1">
    <citation type="submission" date="2013-05" db="EMBL/GenBank/DDBJ databases">
        <title>Draft genome of the parasitic nematode Anyclostoma ceylanicum.</title>
        <authorList>
            <person name="Mitreva M."/>
        </authorList>
    </citation>
    <scope>NUCLEOTIDE SEQUENCE [LARGE SCALE GENOMIC DNA]</scope>
</reference>
<protein>
    <submittedName>
        <fullName evidence="1">2,3-diketo-5-methylthio-1-phosphopentane phosphatase</fullName>
    </submittedName>
</protein>
<evidence type="ECO:0000313" key="1">
    <source>
        <dbReference type="EMBL" id="EPB66371.1"/>
    </source>
</evidence>
<dbReference type="PANTHER" id="PTHR20371">
    <property type="entry name" value="ENOLASE-PHOSPHATASE E1"/>
    <property type="match status" value="1"/>
</dbReference>
<gene>
    <name evidence="1" type="ORF">ANCCEY_14537</name>
</gene>
<dbReference type="NCBIfam" id="TIGR01691">
    <property type="entry name" value="enolase-ppase"/>
    <property type="match status" value="1"/>
</dbReference>